<dbReference type="EMBL" id="LR590481">
    <property type="protein sequence ID" value="VTQ88286.1"/>
    <property type="molecule type" value="Genomic_DNA"/>
</dbReference>
<feature type="transmembrane region" description="Helical" evidence="1">
    <location>
        <begin position="131"/>
        <end position="156"/>
    </location>
</feature>
<evidence type="ECO:0000256" key="1">
    <source>
        <dbReference type="SAM" id="Phobius"/>
    </source>
</evidence>
<organism evidence="2 3">
    <name type="scientific">Hathewaya histolytica</name>
    <name type="common">Clostridium histolyticum</name>
    <dbReference type="NCBI Taxonomy" id="1498"/>
    <lineage>
        <taxon>Bacteria</taxon>
        <taxon>Bacillati</taxon>
        <taxon>Bacillota</taxon>
        <taxon>Clostridia</taxon>
        <taxon>Eubacteriales</taxon>
        <taxon>Clostridiaceae</taxon>
        <taxon>Hathewaya</taxon>
    </lineage>
</organism>
<protein>
    <submittedName>
        <fullName evidence="2">Stage II sporulation protein M</fullName>
    </submittedName>
</protein>
<dbReference type="InterPro" id="IPR002798">
    <property type="entry name" value="SpoIIM-like"/>
</dbReference>
<dbReference type="Pfam" id="PF01944">
    <property type="entry name" value="SpoIIM"/>
    <property type="match status" value="1"/>
</dbReference>
<proteinExistence type="predicted"/>
<keyword evidence="3" id="KW-1185">Reference proteome</keyword>
<dbReference type="PIRSF" id="PIRSF038973">
    <property type="entry name" value="SpoIIM"/>
    <property type="match status" value="1"/>
</dbReference>
<feature type="transmembrane region" description="Helical" evidence="1">
    <location>
        <begin position="85"/>
        <end position="111"/>
    </location>
</feature>
<dbReference type="AlphaFoldDB" id="A0A4U9RAX1"/>
<dbReference type="NCBIfam" id="TIGR02831">
    <property type="entry name" value="spo_II_M"/>
    <property type="match status" value="1"/>
</dbReference>
<feature type="transmembrane region" description="Helical" evidence="1">
    <location>
        <begin position="177"/>
        <end position="201"/>
    </location>
</feature>
<reference evidence="2 3" key="1">
    <citation type="submission" date="2019-05" db="EMBL/GenBank/DDBJ databases">
        <authorList>
            <consortium name="Pathogen Informatics"/>
        </authorList>
    </citation>
    <scope>NUCLEOTIDE SEQUENCE [LARGE SCALE GENOMIC DNA]</scope>
    <source>
        <strain evidence="2 3">NCTC503</strain>
    </source>
</reference>
<dbReference type="KEGG" id="hhw:NCTC503_01215"/>
<gene>
    <name evidence="2" type="primary">spoIIM</name>
    <name evidence="2" type="ORF">NCTC503_01215</name>
</gene>
<dbReference type="Proteomes" id="UP000308489">
    <property type="component" value="Chromosome 1"/>
</dbReference>
<dbReference type="OrthoDB" id="1707382at2"/>
<name>A0A4U9RAX1_HATHI</name>
<evidence type="ECO:0000313" key="2">
    <source>
        <dbReference type="EMBL" id="VTQ88286.1"/>
    </source>
</evidence>
<sequence length="217" mass="24103">MVKTIKPQSNEGFTGILNHISENIWLYLLCLIFLCTGVVLGFYNVKYMPSTDKSSIVNWIESSLNIIKQENVSKTSILMGSISNYIPVVIALWFLGMTIIGIPIVLVLDLLKGYALGFSFSFIINNFGVKGIWVGIGTVLLQNLIFVPCVIILSVYAMEFSINILKNKLHNGVLSSILGYSLRFIIIFLVMFIGFLIEAYISPNVLNYLGNALGYVA</sequence>
<feature type="transmembrane region" description="Helical" evidence="1">
    <location>
        <begin position="24"/>
        <end position="45"/>
    </location>
</feature>
<keyword evidence="1" id="KW-0472">Membrane</keyword>
<dbReference type="InterPro" id="IPR014196">
    <property type="entry name" value="SpoIIM"/>
</dbReference>
<dbReference type="RefSeq" id="WP_138209901.1">
    <property type="nucleotide sequence ID" value="NZ_CBCRUQ010000022.1"/>
</dbReference>
<keyword evidence="1" id="KW-0812">Transmembrane</keyword>
<keyword evidence="1" id="KW-1133">Transmembrane helix</keyword>
<accession>A0A4U9RAX1</accession>
<evidence type="ECO:0000313" key="3">
    <source>
        <dbReference type="Proteomes" id="UP000308489"/>
    </source>
</evidence>